<evidence type="ECO:0000313" key="2">
    <source>
        <dbReference type="Proteomes" id="UP001303899"/>
    </source>
</evidence>
<sequence length="151" mass="17538">MEKVIWIKVTETITRKMGFLIDENQLETANELVEIGKTNTKLNPDSKEYFLLNGYLNNEITDTNGYDNIEVFIEEDEKGKYKFRVGDTFYSQYLTNDNEPYDSIPIKVISMDPERDIISVQMSNNSRIEKWILSCSISALINGDYSFQSFT</sequence>
<dbReference type="RefSeq" id="WP_323327389.1">
    <property type="nucleotide sequence ID" value="NZ_JAYGIL010000006.1"/>
</dbReference>
<name>A0ABU5S2I3_9BACT</name>
<organism evidence="1 2">
    <name type="scientific">Arcicella gelida</name>
    <dbReference type="NCBI Taxonomy" id="2984195"/>
    <lineage>
        <taxon>Bacteria</taxon>
        <taxon>Pseudomonadati</taxon>
        <taxon>Bacteroidota</taxon>
        <taxon>Cytophagia</taxon>
        <taxon>Cytophagales</taxon>
        <taxon>Flectobacillaceae</taxon>
        <taxon>Arcicella</taxon>
    </lineage>
</organism>
<accession>A0ABU5S2I3</accession>
<proteinExistence type="predicted"/>
<keyword evidence="2" id="KW-1185">Reference proteome</keyword>
<dbReference type="Proteomes" id="UP001303899">
    <property type="component" value="Unassembled WGS sequence"/>
</dbReference>
<protein>
    <submittedName>
        <fullName evidence="1">Uncharacterized protein</fullName>
    </submittedName>
</protein>
<gene>
    <name evidence="1" type="ORF">VB776_06950</name>
</gene>
<evidence type="ECO:0000313" key="1">
    <source>
        <dbReference type="EMBL" id="MEA5402645.1"/>
    </source>
</evidence>
<reference evidence="1 2" key="1">
    <citation type="submission" date="2023-12" db="EMBL/GenBank/DDBJ databases">
        <title>Novel species of the genus Arcicella isolated from rivers.</title>
        <authorList>
            <person name="Lu H."/>
        </authorList>
    </citation>
    <scope>NUCLEOTIDE SEQUENCE [LARGE SCALE GENOMIC DNA]</scope>
    <source>
        <strain evidence="1 2">DC2W</strain>
    </source>
</reference>
<dbReference type="EMBL" id="JAYGIL010000006">
    <property type="protein sequence ID" value="MEA5402645.1"/>
    <property type="molecule type" value="Genomic_DNA"/>
</dbReference>
<comment type="caution">
    <text evidence="1">The sequence shown here is derived from an EMBL/GenBank/DDBJ whole genome shotgun (WGS) entry which is preliminary data.</text>
</comment>